<protein>
    <recommendedName>
        <fullName evidence="2">ATP synthase F1 complex delta/epsilon subunit N-terminal domain-containing protein</fullName>
    </recommendedName>
</protein>
<dbReference type="GO" id="GO:0045259">
    <property type="term" value="C:proton-transporting ATP synthase complex"/>
    <property type="evidence" value="ECO:0007669"/>
    <property type="project" value="UniProtKB-KW"/>
</dbReference>
<evidence type="ECO:0000313" key="3">
    <source>
        <dbReference type="EMBL" id="BAU22908.1"/>
    </source>
</evidence>
<sequence>MRTFKLQIITLKGREEKEIIHLKLRDESGFFGIMAGHIDFLTIVEPGIGEYLDHKNQKFFIATDSGFFFFRSGIATLAVYEFFEGTSPEELSALIAEQIRKRKIAEARYRKLITEIEETFIKRALEIYRI</sequence>
<dbReference type="InterPro" id="IPR020546">
    <property type="entry name" value="ATP_synth_F1_dsu/esu_N"/>
</dbReference>
<keyword evidence="1" id="KW-0066">ATP synthesis</keyword>
<proteinExistence type="predicted"/>
<dbReference type="Gene3D" id="2.60.15.10">
    <property type="entry name" value="F0F1 ATP synthase delta/epsilon subunit, N-terminal"/>
    <property type="match status" value="1"/>
</dbReference>
<dbReference type="RefSeq" id="WP_068512886.1">
    <property type="nucleotide sequence ID" value="NZ_AP014945.1"/>
</dbReference>
<dbReference type="SUPFAM" id="SSF51344">
    <property type="entry name" value="Epsilon subunit of F1F0-ATP synthase N-terminal domain"/>
    <property type="match status" value="1"/>
</dbReference>
<accession>A0A0U5AFX2</accession>
<dbReference type="Proteomes" id="UP000068196">
    <property type="component" value="Chromosome"/>
</dbReference>
<reference evidence="3 4" key="1">
    <citation type="journal article" date="2016" name="Int. J. Syst. Evol. Microbiol.">
        <title>Caldimicrobium thiodismutans sp. nov., a sulfur-disproportionating bacterium isolated from a hot spring, and emended description of the genus Caldimicrobium.</title>
        <authorList>
            <person name="Kojima H."/>
            <person name="Umezawa K."/>
            <person name="Fukui M."/>
        </authorList>
    </citation>
    <scope>NUCLEOTIDE SEQUENCE [LARGE SCALE GENOMIC DNA]</scope>
    <source>
        <strain evidence="3 4">TF1</strain>
    </source>
</reference>
<dbReference type="GO" id="GO:0015986">
    <property type="term" value="P:proton motive force-driven ATP synthesis"/>
    <property type="evidence" value="ECO:0007669"/>
    <property type="project" value="InterPro"/>
</dbReference>
<dbReference type="Pfam" id="PF02823">
    <property type="entry name" value="ATP-synt_DE_N"/>
    <property type="match status" value="1"/>
</dbReference>
<keyword evidence="4" id="KW-1185">Reference proteome</keyword>
<dbReference type="STRING" id="1653476.THC_0514"/>
<reference evidence="4" key="2">
    <citation type="journal article" date="2016" name="Int. J. Syst. Evol. Microbiol.">
        <title>Caldimicrobium thiodismutans sp. nov., a sulfur-disproportionating bacterium isolated from a hot spring.</title>
        <authorList>
            <person name="Kojima H."/>
            <person name="Umezawa K."/>
            <person name="Fukui M."/>
        </authorList>
    </citation>
    <scope>NUCLEOTIDE SEQUENCE [LARGE SCALE GENOMIC DNA]</scope>
    <source>
        <strain evidence="4">TF1</strain>
    </source>
</reference>
<keyword evidence="1" id="KW-0139">CF(1)</keyword>
<dbReference type="InterPro" id="IPR036771">
    <property type="entry name" value="ATPsynth_dsu/esu_N"/>
</dbReference>
<name>A0A0U5AFX2_9BACT</name>
<dbReference type="KEGG" id="cthi:THC_0514"/>
<evidence type="ECO:0000313" key="4">
    <source>
        <dbReference type="Proteomes" id="UP000068196"/>
    </source>
</evidence>
<dbReference type="EMBL" id="AP014945">
    <property type="protein sequence ID" value="BAU22908.1"/>
    <property type="molecule type" value="Genomic_DNA"/>
</dbReference>
<dbReference type="OrthoDB" id="272739at2"/>
<organism evidence="3 4">
    <name type="scientific">Caldimicrobium thiodismutans</name>
    <dbReference type="NCBI Taxonomy" id="1653476"/>
    <lineage>
        <taxon>Bacteria</taxon>
        <taxon>Pseudomonadati</taxon>
        <taxon>Thermodesulfobacteriota</taxon>
        <taxon>Thermodesulfobacteria</taxon>
        <taxon>Thermodesulfobacteriales</taxon>
        <taxon>Thermodesulfobacteriaceae</taxon>
        <taxon>Caldimicrobium</taxon>
    </lineage>
</organism>
<feature type="domain" description="ATP synthase F1 complex delta/epsilon subunit N-terminal" evidence="2">
    <location>
        <begin position="5"/>
        <end position="72"/>
    </location>
</feature>
<evidence type="ECO:0000259" key="2">
    <source>
        <dbReference type="Pfam" id="PF02823"/>
    </source>
</evidence>
<dbReference type="AlphaFoldDB" id="A0A0U5AFX2"/>
<gene>
    <name evidence="3" type="ORF">THC_0514</name>
</gene>
<evidence type="ECO:0000256" key="1">
    <source>
        <dbReference type="ARBA" id="ARBA00023196"/>
    </source>
</evidence>